<evidence type="ECO:0000313" key="3">
    <source>
        <dbReference type="Proteomes" id="UP001196413"/>
    </source>
</evidence>
<name>A0AAD5QRQ7_PARTN</name>
<comment type="caution">
    <text evidence="2">The sequence shown here is derived from an EMBL/GenBank/DDBJ whole genome shotgun (WGS) entry which is preliminary data.</text>
</comment>
<dbReference type="EMBL" id="JAHQIW010004397">
    <property type="protein sequence ID" value="KAJ1362218.1"/>
    <property type="molecule type" value="Genomic_DNA"/>
</dbReference>
<gene>
    <name evidence="2" type="ORF">KIN20_021701</name>
</gene>
<dbReference type="AlphaFoldDB" id="A0AAD5QRQ7"/>
<dbReference type="Proteomes" id="UP001196413">
    <property type="component" value="Unassembled WGS sequence"/>
</dbReference>
<organism evidence="2 3">
    <name type="scientific">Parelaphostrongylus tenuis</name>
    <name type="common">Meningeal worm</name>
    <dbReference type="NCBI Taxonomy" id="148309"/>
    <lineage>
        <taxon>Eukaryota</taxon>
        <taxon>Metazoa</taxon>
        <taxon>Ecdysozoa</taxon>
        <taxon>Nematoda</taxon>
        <taxon>Chromadorea</taxon>
        <taxon>Rhabditida</taxon>
        <taxon>Rhabditina</taxon>
        <taxon>Rhabditomorpha</taxon>
        <taxon>Strongyloidea</taxon>
        <taxon>Metastrongylidae</taxon>
        <taxon>Parelaphostrongylus</taxon>
    </lineage>
</organism>
<feature type="region of interest" description="Disordered" evidence="1">
    <location>
        <begin position="1"/>
        <end position="27"/>
    </location>
</feature>
<reference evidence="2" key="1">
    <citation type="submission" date="2021-06" db="EMBL/GenBank/DDBJ databases">
        <title>Parelaphostrongylus tenuis whole genome reference sequence.</title>
        <authorList>
            <person name="Garwood T.J."/>
            <person name="Larsen P.A."/>
            <person name="Fountain-Jones N.M."/>
            <person name="Garbe J.R."/>
            <person name="Macchietto M.G."/>
            <person name="Kania S.A."/>
            <person name="Gerhold R.W."/>
            <person name="Richards J.E."/>
            <person name="Wolf T.M."/>
        </authorList>
    </citation>
    <scope>NUCLEOTIDE SEQUENCE</scope>
    <source>
        <strain evidence="2">MNPRO001-30</strain>
        <tissue evidence="2">Meninges</tissue>
    </source>
</reference>
<accession>A0AAD5QRQ7</accession>
<keyword evidence="3" id="KW-1185">Reference proteome</keyword>
<evidence type="ECO:0000256" key="1">
    <source>
        <dbReference type="SAM" id="MobiDB-lite"/>
    </source>
</evidence>
<evidence type="ECO:0000313" key="2">
    <source>
        <dbReference type="EMBL" id="KAJ1362218.1"/>
    </source>
</evidence>
<sequence>MPLRIKGQGSPPKTANVAHKEESISSSKAGTKFTAALTDKGSKFANEDGSIAAGENHRVGATDLTVWRPPLISRGRRVVAFVGSLAVAYASLCETVIVPELSCNKCFHSTQPSR</sequence>
<protein>
    <submittedName>
        <fullName evidence="2">Uncharacterized protein</fullName>
    </submittedName>
</protein>
<proteinExistence type="predicted"/>